<dbReference type="PANTHER" id="PTHR42721">
    <property type="entry name" value="SUGAR HYDROLASE-RELATED"/>
    <property type="match status" value="1"/>
</dbReference>
<dbReference type="PANTHER" id="PTHR42721:SF3">
    <property type="entry name" value="BETA-D-XYLOSIDASE 5-RELATED"/>
    <property type="match status" value="1"/>
</dbReference>
<name>A0AAV6WER4_9LAMI</name>
<dbReference type="Proteomes" id="UP000826271">
    <property type="component" value="Unassembled WGS sequence"/>
</dbReference>
<evidence type="ECO:0000256" key="2">
    <source>
        <dbReference type="ARBA" id="ARBA00005336"/>
    </source>
</evidence>
<dbReference type="Gene3D" id="3.20.20.300">
    <property type="entry name" value="Glycoside hydrolase, family 3, N-terminal domain"/>
    <property type="match status" value="1"/>
</dbReference>
<dbReference type="InterPro" id="IPR013783">
    <property type="entry name" value="Ig-like_fold"/>
</dbReference>
<evidence type="ECO:0000256" key="5">
    <source>
        <dbReference type="ARBA" id="ARBA00022801"/>
    </source>
</evidence>
<keyword evidence="7" id="KW-0326">Glycosidase</keyword>
<dbReference type="Gene3D" id="2.60.40.10">
    <property type="entry name" value="Immunoglobulins"/>
    <property type="match status" value="1"/>
</dbReference>
<evidence type="ECO:0000256" key="3">
    <source>
        <dbReference type="ARBA" id="ARBA00022525"/>
    </source>
</evidence>
<evidence type="ECO:0000256" key="4">
    <source>
        <dbReference type="ARBA" id="ARBA00022729"/>
    </source>
</evidence>
<evidence type="ECO:0000313" key="10">
    <source>
        <dbReference type="EMBL" id="KAG8369224.1"/>
    </source>
</evidence>
<reference evidence="10" key="1">
    <citation type="submission" date="2019-10" db="EMBL/GenBank/DDBJ databases">
        <authorList>
            <person name="Zhang R."/>
            <person name="Pan Y."/>
            <person name="Wang J."/>
            <person name="Ma R."/>
            <person name="Yu S."/>
        </authorList>
    </citation>
    <scope>NUCLEOTIDE SEQUENCE</scope>
    <source>
        <strain evidence="10">LA-IB0</strain>
        <tissue evidence="10">Leaf</tissue>
    </source>
</reference>
<dbReference type="FunFam" id="3.40.50.1700:FF:000001">
    <property type="entry name" value="probable beta-D-xylosidase 2"/>
    <property type="match status" value="1"/>
</dbReference>
<dbReference type="GO" id="GO:0045493">
    <property type="term" value="P:xylan catabolic process"/>
    <property type="evidence" value="ECO:0007669"/>
    <property type="project" value="InterPro"/>
</dbReference>
<keyword evidence="3" id="KW-0964">Secreted</keyword>
<dbReference type="InterPro" id="IPR001764">
    <property type="entry name" value="Glyco_hydro_3_N"/>
</dbReference>
<dbReference type="AlphaFoldDB" id="A0AAV6WER4"/>
<organism evidence="10 11">
    <name type="scientific">Buddleja alternifolia</name>
    <dbReference type="NCBI Taxonomy" id="168488"/>
    <lineage>
        <taxon>Eukaryota</taxon>
        <taxon>Viridiplantae</taxon>
        <taxon>Streptophyta</taxon>
        <taxon>Embryophyta</taxon>
        <taxon>Tracheophyta</taxon>
        <taxon>Spermatophyta</taxon>
        <taxon>Magnoliopsida</taxon>
        <taxon>eudicotyledons</taxon>
        <taxon>Gunneridae</taxon>
        <taxon>Pentapetalae</taxon>
        <taxon>asterids</taxon>
        <taxon>lamiids</taxon>
        <taxon>Lamiales</taxon>
        <taxon>Scrophulariaceae</taxon>
        <taxon>Buddlejeae</taxon>
        <taxon>Buddleja</taxon>
    </lineage>
</organism>
<evidence type="ECO:0000259" key="9">
    <source>
        <dbReference type="SMART" id="SM01217"/>
    </source>
</evidence>
<proteinExistence type="inferred from homology"/>
<evidence type="ECO:0000313" key="11">
    <source>
        <dbReference type="Proteomes" id="UP000826271"/>
    </source>
</evidence>
<dbReference type="SUPFAM" id="SSF52279">
    <property type="entry name" value="Beta-D-glucan exohydrolase, C-terminal domain"/>
    <property type="match status" value="1"/>
</dbReference>
<comment type="similarity">
    <text evidence="2">Belongs to the glycosyl hydrolase 3 family.</text>
</comment>
<keyword evidence="4 8" id="KW-0732">Signal</keyword>
<accession>A0AAV6WER4</accession>
<dbReference type="EMBL" id="WHWC01000015">
    <property type="protein sequence ID" value="KAG8369224.1"/>
    <property type="molecule type" value="Genomic_DNA"/>
</dbReference>
<dbReference type="InterPro" id="IPR044993">
    <property type="entry name" value="BXL"/>
</dbReference>
<dbReference type="PRINTS" id="PR00133">
    <property type="entry name" value="GLHYDRLASE3"/>
</dbReference>
<protein>
    <recommendedName>
        <fullName evidence="9">Fibronectin type III-like domain-containing protein</fullName>
    </recommendedName>
</protein>
<dbReference type="Pfam" id="PF14310">
    <property type="entry name" value="Fn3-like"/>
    <property type="match status" value="1"/>
</dbReference>
<dbReference type="InterPro" id="IPR036881">
    <property type="entry name" value="Glyco_hydro_3_C_sf"/>
</dbReference>
<dbReference type="GO" id="GO:0031222">
    <property type="term" value="P:arabinan catabolic process"/>
    <property type="evidence" value="ECO:0007669"/>
    <property type="project" value="TreeGrafter"/>
</dbReference>
<evidence type="ECO:0000256" key="1">
    <source>
        <dbReference type="ARBA" id="ARBA00004613"/>
    </source>
</evidence>
<dbReference type="Pfam" id="PF01915">
    <property type="entry name" value="Glyco_hydro_3_C"/>
    <property type="match status" value="1"/>
</dbReference>
<dbReference type="Pfam" id="PF00933">
    <property type="entry name" value="Glyco_hydro_3"/>
    <property type="match status" value="1"/>
</dbReference>
<dbReference type="GO" id="GO:0009044">
    <property type="term" value="F:xylan 1,4-beta-xylosidase activity"/>
    <property type="evidence" value="ECO:0007669"/>
    <property type="project" value="InterPro"/>
</dbReference>
<dbReference type="InterPro" id="IPR036962">
    <property type="entry name" value="Glyco_hydro_3_N_sf"/>
</dbReference>
<keyword evidence="5" id="KW-0378">Hydrolase</keyword>
<dbReference type="SMART" id="SM01217">
    <property type="entry name" value="Fn3_like"/>
    <property type="match status" value="1"/>
</dbReference>
<keyword evidence="6" id="KW-0325">Glycoprotein</keyword>
<dbReference type="GO" id="GO:0005576">
    <property type="term" value="C:extracellular region"/>
    <property type="evidence" value="ECO:0007669"/>
    <property type="project" value="UniProtKB-SubCell"/>
</dbReference>
<comment type="caution">
    <text evidence="10">The sequence shown here is derived from an EMBL/GenBank/DDBJ whole genome shotgun (WGS) entry which is preliminary data.</text>
</comment>
<dbReference type="InterPro" id="IPR026891">
    <property type="entry name" value="Fn3-like"/>
</dbReference>
<comment type="subcellular location">
    <subcellularLocation>
        <location evidence="1">Secreted</location>
    </subcellularLocation>
</comment>
<dbReference type="InterPro" id="IPR002772">
    <property type="entry name" value="Glyco_hydro_3_C"/>
</dbReference>
<dbReference type="InterPro" id="IPR017853">
    <property type="entry name" value="GH"/>
</dbReference>
<dbReference type="SUPFAM" id="SSF51445">
    <property type="entry name" value="(Trans)glycosidases"/>
    <property type="match status" value="1"/>
</dbReference>
<keyword evidence="11" id="KW-1185">Reference proteome</keyword>
<feature type="chain" id="PRO_5043406313" description="Fibronectin type III-like domain-containing protein" evidence="8">
    <location>
        <begin position="21"/>
        <end position="787"/>
    </location>
</feature>
<gene>
    <name evidence="10" type="ORF">BUALT_Bualt15G0129200</name>
</gene>
<evidence type="ECO:0000256" key="7">
    <source>
        <dbReference type="ARBA" id="ARBA00023295"/>
    </source>
</evidence>
<evidence type="ECO:0000256" key="6">
    <source>
        <dbReference type="ARBA" id="ARBA00023180"/>
    </source>
</evidence>
<evidence type="ECO:0000256" key="8">
    <source>
        <dbReference type="SAM" id="SignalP"/>
    </source>
</evidence>
<sequence>MRIHGHTLCLFNSIILLVLSSPLFLSADSNIPPPPPPFSCDQSNPSTNLLPFCNIKLPISRRVNDLVSRLTLDEKVEQLVNTAAAIPRLNISAYEWWSEALHGVSRHGRGISFNGTVVTSATMFPQIILTAASFDSNLWYRIAQAIGDEARAVYNAGQAKGMTFWAPNINILRDPRWGRGQETAGEDPLMAGKYAVAYVRGIQGDSLEGGLLKDGHLKASACCKHYTAHDLDNWNGVTRYVFDARVRKQDLVDTFQPPFEACVKQGQASAIMCAYNRVNGVPSCADYNLLTKIARQQWGFQGYIASDCDAVAIIYEQQGYAKEPEDAIADVLKAGMDVNCGSYLKKHTKSAVAKNKVSEKLDIDRALHNLFSIRMRLGLFSGDPTKLEYGNINPTKVICAQKNLDLALEAARAGIVLLKNDNGLLPFSKTKTKSLALIGPNANTSNIFLGNYEGPPCKNITILQALEKYNAGSIKYHQGCDFVNCTSATIDEAVDIAKQADYVVLVMGLDQTIEREKHDRVELGLPGNQEDLITSVADAAKRPVVLVLLCGGPVDVSFAKENSKIGTIVWAGYPGEAGGIAVAETLFGDHNPGGRLPVTWYPKDFNKIAMTDMRMRSDPSTGYPGRTYRFYDGPTVFEFGYGLSYTKYSYDFVSVSHSTIFLNAFKNAVKDLGSVRYVSVSELGAKYCDGMKFSANVRVENVGEMDGKHPVLLFYRNENVRNTGKPKKQLVGFESVSLSAGKSEEIEFVVKPCEHLSYANEDGLMVIEEGTFYLVMGDNEYPINLVF</sequence>
<feature type="domain" description="Fibronectin type III-like" evidence="9">
    <location>
        <begin position="709"/>
        <end position="780"/>
    </location>
</feature>
<feature type="signal peptide" evidence="8">
    <location>
        <begin position="1"/>
        <end position="20"/>
    </location>
</feature>
<dbReference type="Gene3D" id="3.40.50.1700">
    <property type="entry name" value="Glycoside hydrolase family 3 C-terminal domain"/>
    <property type="match status" value="1"/>
</dbReference>
<dbReference type="GO" id="GO:0009505">
    <property type="term" value="C:plant-type cell wall"/>
    <property type="evidence" value="ECO:0007669"/>
    <property type="project" value="TreeGrafter"/>
</dbReference>
<dbReference type="FunFam" id="3.20.20.300:FF:000004">
    <property type="entry name" value="probable beta-D-xylosidase 7"/>
    <property type="match status" value="1"/>
</dbReference>
<dbReference type="GO" id="GO:0046556">
    <property type="term" value="F:alpha-L-arabinofuranosidase activity"/>
    <property type="evidence" value="ECO:0007669"/>
    <property type="project" value="TreeGrafter"/>
</dbReference>